<dbReference type="InterPro" id="IPR046373">
    <property type="entry name" value="Acyl-CoA_Oxase/DH_mid-dom_sf"/>
</dbReference>
<comment type="cofactor">
    <cofactor evidence="1">
        <name>FAD</name>
        <dbReference type="ChEBI" id="CHEBI:57692"/>
    </cofactor>
</comment>
<dbReference type="Gene3D" id="1.10.540.10">
    <property type="entry name" value="Acyl-CoA dehydrogenase/oxidase, N-terminal domain"/>
    <property type="match status" value="1"/>
</dbReference>
<dbReference type="CDD" id="cd00567">
    <property type="entry name" value="ACAD"/>
    <property type="match status" value="1"/>
</dbReference>
<dbReference type="GO" id="GO:0003995">
    <property type="term" value="F:acyl-CoA dehydrogenase activity"/>
    <property type="evidence" value="ECO:0007669"/>
    <property type="project" value="TreeGrafter"/>
</dbReference>
<dbReference type="InterPro" id="IPR036250">
    <property type="entry name" value="AcylCo_DH-like_C"/>
</dbReference>
<dbReference type="AlphaFoldDB" id="A0A9X3BL33"/>
<gene>
    <name evidence="8" type="ORF">H7I41_02980</name>
</gene>
<dbReference type="InterPro" id="IPR009100">
    <property type="entry name" value="AcylCoA_DH/oxidase_NM_dom_sf"/>
</dbReference>
<proteinExistence type="inferred from homology"/>
<dbReference type="SUPFAM" id="SSF56645">
    <property type="entry name" value="Acyl-CoA dehydrogenase NM domain-like"/>
    <property type="match status" value="1"/>
</dbReference>
<dbReference type="InterPro" id="IPR037069">
    <property type="entry name" value="AcylCoA_DH/ox_N_sf"/>
</dbReference>
<dbReference type="Gene3D" id="2.40.110.10">
    <property type="entry name" value="Butyryl-CoA Dehydrogenase, subunit A, domain 2"/>
    <property type="match status" value="1"/>
</dbReference>
<dbReference type="GO" id="GO:0050660">
    <property type="term" value="F:flavin adenine dinucleotide binding"/>
    <property type="evidence" value="ECO:0007669"/>
    <property type="project" value="InterPro"/>
</dbReference>
<evidence type="ECO:0000256" key="3">
    <source>
        <dbReference type="ARBA" id="ARBA00022630"/>
    </source>
</evidence>
<dbReference type="SUPFAM" id="SSF47203">
    <property type="entry name" value="Acyl-CoA dehydrogenase C-terminal domain-like"/>
    <property type="match status" value="1"/>
</dbReference>
<sequence>MRLLPDEDELEFTAMLRRLFAVDSESPGVWGLLADAGILGLALPETYGGSGGSLKDLGAFSVEAGRGLCPTIVHSTIIAGLAVNAIGTAEQRAALLPGIAAGTCRYATALWSAVNARVVTPTLRAAPDGEGWLLNGCADFVLDAAHADLVIVSGTDTADTRSLVFVVPTLSPSLRAEPLTMMGGQTAARLHFDGVRVDDPRMVLGDTGGVPDDQLHRLAMVATALTSLDLVGVGEAALQRTVDHTVLRHQFGRPIASFQAAQHLVADMHIALAAARLSCWAAVSLLDDGHDATRPTAVARMHAAGAAKLATLDAHQLHGGMGYVVDTDLHRYSERARVLSTLGGGADVAATWLEGADS</sequence>
<dbReference type="Gene3D" id="1.20.140.10">
    <property type="entry name" value="Butyryl-CoA Dehydrogenase, subunit A, domain 3"/>
    <property type="match status" value="1"/>
</dbReference>
<dbReference type="EMBL" id="JACKSJ010000024">
    <property type="protein sequence ID" value="MCV7168884.1"/>
    <property type="molecule type" value="Genomic_DNA"/>
</dbReference>
<dbReference type="InterPro" id="IPR009075">
    <property type="entry name" value="AcylCo_DH/oxidase_C"/>
</dbReference>
<dbReference type="RefSeq" id="WP_264011076.1">
    <property type="nucleotide sequence ID" value="NZ_JACKSJ010000024.1"/>
</dbReference>
<feature type="domain" description="Acyl-CoA dehydrogenase/oxidase N-terminal" evidence="7">
    <location>
        <begin position="28"/>
        <end position="102"/>
    </location>
</feature>
<keyword evidence="3" id="KW-0285">Flavoprotein</keyword>
<evidence type="ECO:0000313" key="9">
    <source>
        <dbReference type="Proteomes" id="UP001140293"/>
    </source>
</evidence>
<accession>A0A9X3BL33</accession>
<comment type="caution">
    <text evidence="8">The sequence shown here is derived from an EMBL/GenBank/DDBJ whole genome shotgun (WGS) entry which is preliminary data.</text>
</comment>
<keyword evidence="5" id="KW-0560">Oxidoreductase</keyword>
<protein>
    <submittedName>
        <fullName evidence="8">Acyl-CoA/acyl-ACP dehydrogenase</fullName>
    </submittedName>
</protein>
<reference evidence="8" key="1">
    <citation type="submission" date="2020-07" db="EMBL/GenBank/DDBJ databases">
        <authorList>
            <person name="Pettersson B.M.F."/>
            <person name="Behra P.R.K."/>
            <person name="Ramesh M."/>
            <person name="Das S."/>
            <person name="Dasgupta S."/>
            <person name="Kirsebom L.A."/>
        </authorList>
    </citation>
    <scope>NUCLEOTIDE SEQUENCE</scope>
    <source>
        <strain evidence="8">DSM 44615</strain>
    </source>
</reference>
<dbReference type="Pfam" id="PF02771">
    <property type="entry name" value="Acyl-CoA_dh_N"/>
    <property type="match status" value="1"/>
</dbReference>
<keyword evidence="9" id="KW-1185">Reference proteome</keyword>
<evidence type="ECO:0000256" key="5">
    <source>
        <dbReference type="ARBA" id="ARBA00023002"/>
    </source>
</evidence>
<comment type="similarity">
    <text evidence="2">Belongs to the acyl-CoA dehydrogenase family.</text>
</comment>
<evidence type="ECO:0000256" key="1">
    <source>
        <dbReference type="ARBA" id="ARBA00001974"/>
    </source>
</evidence>
<evidence type="ECO:0000313" key="8">
    <source>
        <dbReference type="EMBL" id="MCV7168884.1"/>
    </source>
</evidence>
<dbReference type="PANTHER" id="PTHR43884">
    <property type="entry name" value="ACYL-COA DEHYDROGENASE"/>
    <property type="match status" value="1"/>
</dbReference>
<reference evidence="8" key="2">
    <citation type="journal article" date="2022" name="BMC Genomics">
        <title>Comparative genome analysis of mycobacteria focusing on tRNA and non-coding RNA.</title>
        <authorList>
            <person name="Behra P.R.K."/>
            <person name="Pettersson B.M.F."/>
            <person name="Ramesh M."/>
            <person name="Das S."/>
            <person name="Dasgupta S."/>
            <person name="Kirsebom L.A."/>
        </authorList>
    </citation>
    <scope>NUCLEOTIDE SEQUENCE</scope>
    <source>
        <strain evidence="8">DSM 44615</strain>
    </source>
</reference>
<evidence type="ECO:0000256" key="4">
    <source>
        <dbReference type="ARBA" id="ARBA00022827"/>
    </source>
</evidence>
<organism evidence="8 9">
    <name type="scientific">[Mycobacterium] manitobense</name>
    <dbReference type="NCBI Taxonomy" id="190147"/>
    <lineage>
        <taxon>Bacteria</taxon>
        <taxon>Bacillati</taxon>
        <taxon>Actinomycetota</taxon>
        <taxon>Actinomycetes</taxon>
        <taxon>Mycobacteriales</taxon>
        <taxon>Mycobacteriaceae</taxon>
        <taxon>Mycolicibacterium</taxon>
    </lineage>
</organism>
<evidence type="ECO:0000259" key="6">
    <source>
        <dbReference type="Pfam" id="PF00441"/>
    </source>
</evidence>
<feature type="domain" description="Acyl-CoA dehydrogenase/oxidase C-terminal" evidence="6">
    <location>
        <begin position="228"/>
        <end position="348"/>
    </location>
</feature>
<dbReference type="PANTHER" id="PTHR43884:SF20">
    <property type="entry name" value="ACYL-COA DEHYDROGENASE FADE28"/>
    <property type="match status" value="1"/>
</dbReference>
<name>A0A9X3BL33_9MYCO</name>
<dbReference type="Proteomes" id="UP001140293">
    <property type="component" value="Unassembled WGS sequence"/>
</dbReference>
<dbReference type="InterPro" id="IPR013786">
    <property type="entry name" value="AcylCoA_DH/ox_N"/>
</dbReference>
<dbReference type="Pfam" id="PF00441">
    <property type="entry name" value="Acyl-CoA_dh_1"/>
    <property type="match status" value="1"/>
</dbReference>
<keyword evidence="4" id="KW-0274">FAD</keyword>
<evidence type="ECO:0000259" key="7">
    <source>
        <dbReference type="Pfam" id="PF02771"/>
    </source>
</evidence>
<evidence type="ECO:0000256" key="2">
    <source>
        <dbReference type="ARBA" id="ARBA00009347"/>
    </source>
</evidence>